<sequence>MSSPEPMWTPGDAVKAHDVPAPESVPPGTNPDPQPGDDKPKAPPSEGGRTPPPVELPGRPHEPERVR</sequence>
<organism evidence="2 3">
    <name type="scientific">Ramlibacter algicola</name>
    <dbReference type="NCBI Taxonomy" id="2795217"/>
    <lineage>
        <taxon>Bacteria</taxon>
        <taxon>Pseudomonadati</taxon>
        <taxon>Pseudomonadota</taxon>
        <taxon>Betaproteobacteria</taxon>
        <taxon>Burkholderiales</taxon>
        <taxon>Comamonadaceae</taxon>
        <taxon>Ramlibacter</taxon>
    </lineage>
</organism>
<feature type="region of interest" description="Disordered" evidence="1">
    <location>
        <begin position="1"/>
        <end position="67"/>
    </location>
</feature>
<evidence type="ECO:0000313" key="3">
    <source>
        <dbReference type="Proteomes" id="UP000617041"/>
    </source>
</evidence>
<comment type="caution">
    <text evidence="2">The sequence shown here is derived from an EMBL/GenBank/DDBJ whole genome shotgun (WGS) entry which is preliminary data.</text>
</comment>
<feature type="compositionally biased region" description="Basic and acidic residues" evidence="1">
    <location>
        <begin position="58"/>
        <end position="67"/>
    </location>
</feature>
<name>A0A934UPZ6_9BURK</name>
<dbReference type="AlphaFoldDB" id="A0A934UPZ6"/>
<dbReference type="Proteomes" id="UP000617041">
    <property type="component" value="Unassembled WGS sequence"/>
</dbReference>
<dbReference type="EMBL" id="JAEDAO010000001">
    <property type="protein sequence ID" value="MBK0391600.1"/>
    <property type="molecule type" value="Genomic_DNA"/>
</dbReference>
<keyword evidence="3" id="KW-1185">Reference proteome</keyword>
<evidence type="ECO:0000313" key="2">
    <source>
        <dbReference type="EMBL" id="MBK0391600.1"/>
    </source>
</evidence>
<gene>
    <name evidence="2" type="ORF">I8E28_03275</name>
</gene>
<reference evidence="2" key="1">
    <citation type="submission" date="2020-12" db="EMBL/GenBank/DDBJ databases">
        <title>Ramlibacter sp. nov., isolated from a freshwater alga, Cryptomonas.</title>
        <authorList>
            <person name="Kim H.M."/>
            <person name="Jeon C.O."/>
        </authorList>
    </citation>
    <scope>NUCLEOTIDE SEQUENCE</scope>
    <source>
        <strain evidence="2">CrO1</strain>
    </source>
</reference>
<feature type="compositionally biased region" description="Pro residues" evidence="1">
    <location>
        <begin position="23"/>
        <end position="34"/>
    </location>
</feature>
<evidence type="ECO:0000256" key="1">
    <source>
        <dbReference type="SAM" id="MobiDB-lite"/>
    </source>
</evidence>
<protein>
    <submittedName>
        <fullName evidence="2">Uncharacterized protein</fullName>
    </submittedName>
</protein>
<proteinExistence type="predicted"/>
<dbReference type="RefSeq" id="WP_200786405.1">
    <property type="nucleotide sequence ID" value="NZ_JAEDAO010000001.1"/>
</dbReference>
<accession>A0A934UPZ6</accession>